<accession>B7P3W2</accession>
<sequence length="183" mass="19965">MTISKQPLVKESQNGSRHGLDRCWHIPIIAALAMLAASIGRQNSGFFYVGLMEVFSINRSDASWPNSVASVLINLSGILLWLLRLRLSAYQITLIGSMFTWIGIVASAFAPSMPWTTATLGAIYGTGVGIVTVSLAYINILYFDRYRGIACGIKFAGVYLASLIFPPALVYFEEAYGFRGALL</sequence>
<keyword evidence="1" id="KW-1133">Transmembrane helix</keyword>
<dbReference type="GO" id="GO:0008028">
    <property type="term" value="F:monocarboxylic acid transmembrane transporter activity"/>
    <property type="evidence" value="ECO:0000318"/>
    <property type="project" value="GO_Central"/>
</dbReference>
<dbReference type="InterPro" id="IPR036259">
    <property type="entry name" value="MFS_trans_sf"/>
</dbReference>
<reference evidence="2 4" key="1">
    <citation type="submission" date="2008-03" db="EMBL/GenBank/DDBJ databases">
        <title>Annotation of Ixodes scapularis.</title>
        <authorList>
            <consortium name="Ixodes scapularis Genome Project Consortium"/>
            <person name="Caler E."/>
            <person name="Hannick L.I."/>
            <person name="Bidwell S."/>
            <person name="Joardar V."/>
            <person name="Thiagarajan M."/>
            <person name="Amedeo P."/>
            <person name="Galinsky K.J."/>
            <person name="Schobel S."/>
            <person name="Inman J."/>
            <person name="Hostetler J."/>
            <person name="Miller J."/>
            <person name="Hammond M."/>
            <person name="Megy K."/>
            <person name="Lawson D."/>
            <person name="Kodira C."/>
            <person name="Sutton G."/>
            <person name="Meyer J."/>
            <person name="Hill C.A."/>
            <person name="Birren B."/>
            <person name="Nene V."/>
            <person name="Collins F."/>
            <person name="Alarcon-Chaidez F."/>
            <person name="Wikel S."/>
            <person name="Strausberg R."/>
        </authorList>
    </citation>
    <scope>NUCLEOTIDE SEQUENCE [LARGE SCALE GENOMIC DNA]</scope>
    <source>
        <strain evidence="4">Wikel</strain>
        <strain evidence="2">Wikel colony</strain>
    </source>
</reference>
<proteinExistence type="predicted"/>
<feature type="transmembrane region" description="Helical" evidence="1">
    <location>
        <begin position="155"/>
        <end position="172"/>
    </location>
</feature>
<feature type="transmembrane region" description="Helical" evidence="1">
    <location>
        <begin position="23"/>
        <end position="42"/>
    </location>
</feature>
<dbReference type="EMBL" id="ABJB010010643">
    <property type="status" value="NOT_ANNOTATED_CDS"/>
    <property type="molecule type" value="Genomic_DNA"/>
</dbReference>
<dbReference type="HOGENOM" id="CLU_1574623_0_0_1"/>
<dbReference type="Proteomes" id="UP000001555">
    <property type="component" value="Unassembled WGS sequence"/>
</dbReference>
<feature type="transmembrane region" description="Helical" evidence="1">
    <location>
        <begin position="90"/>
        <end position="110"/>
    </location>
</feature>
<dbReference type="VEuPathDB" id="VectorBase:ISCW001278"/>
<evidence type="ECO:0000256" key="1">
    <source>
        <dbReference type="SAM" id="Phobius"/>
    </source>
</evidence>
<dbReference type="PANTHER" id="PTHR11360:SF303">
    <property type="entry name" value="MAJOR FACILITATOR SUPERFAMILY (MFS) PROFILE DOMAIN-CONTAINING PROTEIN"/>
    <property type="match status" value="1"/>
</dbReference>
<dbReference type="VEuPathDB" id="VectorBase:ISCP_020938"/>
<dbReference type="OrthoDB" id="6499973at2759"/>
<keyword evidence="4" id="KW-1185">Reference proteome</keyword>
<dbReference type="PaxDb" id="6945-B7P3W2"/>
<dbReference type="GO" id="GO:0005886">
    <property type="term" value="C:plasma membrane"/>
    <property type="evidence" value="ECO:0000318"/>
    <property type="project" value="GO_Central"/>
</dbReference>
<dbReference type="AlphaFoldDB" id="B7P3W2"/>
<feature type="transmembrane region" description="Helical" evidence="1">
    <location>
        <begin position="122"/>
        <end position="143"/>
    </location>
</feature>
<dbReference type="EMBL" id="DS630829">
    <property type="protein sequence ID" value="EEC01284.1"/>
    <property type="molecule type" value="Genomic_DNA"/>
</dbReference>
<organism>
    <name type="scientific">Ixodes scapularis</name>
    <name type="common">Black-legged tick</name>
    <name type="synonym">Deer tick</name>
    <dbReference type="NCBI Taxonomy" id="6945"/>
    <lineage>
        <taxon>Eukaryota</taxon>
        <taxon>Metazoa</taxon>
        <taxon>Ecdysozoa</taxon>
        <taxon>Arthropoda</taxon>
        <taxon>Chelicerata</taxon>
        <taxon>Arachnida</taxon>
        <taxon>Acari</taxon>
        <taxon>Parasitiformes</taxon>
        <taxon>Ixodida</taxon>
        <taxon>Ixodoidea</taxon>
        <taxon>Ixodidae</taxon>
        <taxon>Ixodinae</taxon>
        <taxon>Ixodes</taxon>
    </lineage>
</organism>
<dbReference type="Gene3D" id="1.20.1250.20">
    <property type="entry name" value="MFS general substrate transporter like domains"/>
    <property type="match status" value="1"/>
</dbReference>
<gene>
    <name evidence="2" type="ORF">IscW_ISCW001278</name>
</gene>
<feature type="non-terminal residue" evidence="2">
    <location>
        <position position="183"/>
    </location>
</feature>
<keyword evidence="1" id="KW-0472">Membrane</keyword>
<protein>
    <submittedName>
        <fullName evidence="2 3">Monocarboxylate transporter, putative</fullName>
    </submittedName>
</protein>
<dbReference type="EMBL" id="ABJB010009769">
    <property type="status" value="NOT_ANNOTATED_CDS"/>
    <property type="molecule type" value="Genomic_DNA"/>
</dbReference>
<evidence type="ECO:0000313" key="2">
    <source>
        <dbReference type="EMBL" id="EEC01284.1"/>
    </source>
</evidence>
<dbReference type="VEuPathDB" id="VectorBase:ISCI001278"/>
<reference evidence="3" key="2">
    <citation type="submission" date="2020-05" db="UniProtKB">
        <authorList>
            <consortium name="EnsemblMetazoa"/>
        </authorList>
    </citation>
    <scope>IDENTIFICATION</scope>
    <source>
        <strain evidence="3">wikel</strain>
    </source>
</reference>
<feature type="transmembrane region" description="Helical" evidence="1">
    <location>
        <begin position="62"/>
        <end position="83"/>
    </location>
</feature>
<evidence type="ECO:0000313" key="3">
    <source>
        <dbReference type="EnsemblMetazoa" id="ISCW001278-PA"/>
    </source>
</evidence>
<dbReference type="InterPro" id="IPR050327">
    <property type="entry name" value="Proton-linked_MCT"/>
</dbReference>
<keyword evidence="1" id="KW-0812">Transmembrane</keyword>
<dbReference type="SUPFAM" id="SSF103473">
    <property type="entry name" value="MFS general substrate transporter"/>
    <property type="match status" value="1"/>
</dbReference>
<dbReference type="PANTHER" id="PTHR11360">
    <property type="entry name" value="MONOCARBOXYLATE TRANSPORTER"/>
    <property type="match status" value="1"/>
</dbReference>
<evidence type="ECO:0000313" key="4">
    <source>
        <dbReference type="Proteomes" id="UP000001555"/>
    </source>
</evidence>
<dbReference type="EnsemblMetazoa" id="ISCW001278-RA">
    <property type="protein sequence ID" value="ISCW001278-PA"/>
    <property type="gene ID" value="ISCW001278"/>
</dbReference>
<name>B7P3W2_IXOSC</name>